<keyword evidence="4" id="KW-1185">Reference proteome</keyword>
<name>A0A2W2B5H3_9BACT</name>
<dbReference type="InterPro" id="IPR013324">
    <property type="entry name" value="RNA_pol_sigma_r3/r4-like"/>
</dbReference>
<dbReference type="Pfam" id="PF20239">
    <property type="entry name" value="DUF6596"/>
    <property type="match status" value="1"/>
</dbReference>
<dbReference type="PANTHER" id="PTHR47756:SF2">
    <property type="entry name" value="BLL6612 PROTEIN"/>
    <property type="match status" value="1"/>
</dbReference>
<evidence type="ECO:0000313" key="4">
    <source>
        <dbReference type="Proteomes" id="UP000248745"/>
    </source>
</evidence>
<dbReference type="Pfam" id="PF04542">
    <property type="entry name" value="Sigma70_r2"/>
    <property type="match status" value="1"/>
</dbReference>
<organism evidence="3 4">
    <name type="scientific">Taibaiella soli</name>
    <dbReference type="NCBI Taxonomy" id="1649169"/>
    <lineage>
        <taxon>Bacteria</taxon>
        <taxon>Pseudomonadati</taxon>
        <taxon>Bacteroidota</taxon>
        <taxon>Chitinophagia</taxon>
        <taxon>Chitinophagales</taxon>
        <taxon>Chitinophagaceae</taxon>
        <taxon>Taibaiella</taxon>
    </lineage>
</organism>
<dbReference type="NCBIfam" id="TIGR02937">
    <property type="entry name" value="sigma70-ECF"/>
    <property type="match status" value="1"/>
</dbReference>
<dbReference type="GO" id="GO:0006352">
    <property type="term" value="P:DNA-templated transcription initiation"/>
    <property type="evidence" value="ECO:0007669"/>
    <property type="project" value="InterPro"/>
</dbReference>
<feature type="domain" description="RNA polymerase sigma-70 region 2" evidence="1">
    <location>
        <begin position="10"/>
        <end position="79"/>
    </location>
</feature>
<evidence type="ECO:0000259" key="2">
    <source>
        <dbReference type="Pfam" id="PF20239"/>
    </source>
</evidence>
<dbReference type="InterPro" id="IPR046531">
    <property type="entry name" value="DUF6596"/>
</dbReference>
<dbReference type="Proteomes" id="UP000248745">
    <property type="component" value="Unassembled WGS sequence"/>
</dbReference>
<reference evidence="3 4" key="1">
    <citation type="submission" date="2018-06" db="EMBL/GenBank/DDBJ databases">
        <title>Mucibacter soli gen. nov., sp. nov., a new member of the family Chitinophagaceae producing mucin.</title>
        <authorList>
            <person name="Kim M.-K."/>
            <person name="Park S."/>
            <person name="Kim T.-S."/>
            <person name="Joung Y."/>
            <person name="Han J.-H."/>
            <person name="Kim S.B."/>
        </authorList>
    </citation>
    <scope>NUCLEOTIDE SEQUENCE [LARGE SCALE GENOMIC DNA]</scope>
    <source>
        <strain evidence="3 4">R1-15</strain>
    </source>
</reference>
<dbReference type="GO" id="GO:0003700">
    <property type="term" value="F:DNA-binding transcription factor activity"/>
    <property type="evidence" value="ECO:0007669"/>
    <property type="project" value="InterPro"/>
</dbReference>
<proteinExistence type="predicted"/>
<accession>A0A2W2B5H3</accession>
<evidence type="ECO:0000313" key="3">
    <source>
        <dbReference type="EMBL" id="PZF71449.1"/>
    </source>
</evidence>
<dbReference type="InterPro" id="IPR007627">
    <property type="entry name" value="RNA_pol_sigma70_r2"/>
</dbReference>
<dbReference type="EMBL" id="QKTW01000025">
    <property type="protein sequence ID" value="PZF71449.1"/>
    <property type="molecule type" value="Genomic_DNA"/>
</dbReference>
<sequence length="411" mass="47077">MTSPELIPQLFKTEYRKIVSVLCKYFGLDQVAVAEDIASDTFLTASETWGQLQDIPANPAAWLYNVAKNKARNYLQRESLFKNEIAKNIAKTEGNPTVEIDLSPQNILDSQLQMLFAICHPSISAESQVGLALRILCGFGIEEIADAFLTNKETINKRLFRAKEKLREENISIEFPPASELNHRLEAVLTTIYLLFSEGYHSASQQATIRKELCVEAMRLCFMLTENEATNLPQVNALLSLMCFHSSRFEARINAQGEMILYEEQDTSLWDEALIHEGEYFLNRAAVGSKLSRYHLEAAIAYWHTHKEDTVEKWENILQLYNQLLLIEYSPLAALNRTYAMSKARGKKEAIAEAEKLELKNNHFYFALLGELYRDVDDKIARQHYEQALTLTRTEGDRQLMQQKLASTSRY</sequence>
<comment type="caution">
    <text evidence="3">The sequence shown here is derived from an EMBL/GenBank/DDBJ whole genome shotgun (WGS) entry which is preliminary data.</text>
</comment>
<gene>
    <name evidence="3" type="ORF">DN068_18250</name>
</gene>
<dbReference type="SUPFAM" id="SSF88659">
    <property type="entry name" value="Sigma3 and sigma4 domains of RNA polymerase sigma factors"/>
    <property type="match status" value="1"/>
</dbReference>
<feature type="domain" description="DUF6596" evidence="2">
    <location>
        <begin position="184"/>
        <end position="286"/>
    </location>
</feature>
<evidence type="ECO:0000259" key="1">
    <source>
        <dbReference type="Pfam" id="PF04542"/>
    </source>
</evidence>
<dbReference type="PANTHER" id="PTHR47756">
    <property type="entry name" value="BLL6612 PROTEIN-RELATED"/>
    <property type="match status" value="1"/>
</dbReference>
<dbReference type="Gene3D" id="1.10.1740.10">
    <property type="match status" value="1"/>
</dbReference>
<dbReference type="InterPro" id="IPR014284">
    <property type="entry name" value="RNA_pol_sigma-70_dom"/>
</dbReference>
<dbReference type="AlphaFoldDB" id="A0A2W2B5H3"/>
<dbReference type="SUPFAM" id="SSF88946">
    <property type="entry name" value="Sigma2 domain of RNA polymerase sigma factors"/>
    <property type="match status" value="1"/>
</dbReference>
<dbReference type="InterPro" id="IPR013325">
    <property type="entry name" value="RNA_pol_sigma_r2"/>
</dbReference>
<protein>
    <submittedName>
        <fullName evidence="3">RNA polymerase subunit sigma</fullName>
    </submittedName>
</protein>
<dbReference type="OrthoDB" id="9780299at2"/>